<dbReference type="InterPro" id="IPR017853">
    <property type="entry name" value="GH"/>
</dbReference>
<evidence type="ECO:0000313" key="6">
    <source>
        <dbReference type="Proteomes" id="UP000237947"/>
    </source>
</evidence>
<dbReference type="SUPFAM" id="SSF51445">
    <property type="entry name" value="(Trans)glycosidases"/>
    <property type="match status" value="1"/>
</dbReference>
<dbReference type="PANTHER" id="PTHR43863:SF2">
    <property type="entry name" value="MALTASE-GLUCOAMYLASE"/>
    <property type="match status" value="1"/>
</dbReference>
<keyword evidence="2" id="KW-0326">Glycosidase</keyword>
<comment type="similarity">
    <text evidence="1 2">Belongs to the glycosyl hydrolase 31 family.</text>
</comment>
<dbReference type="SUPFAM" id="SSF51011">
    <property type="entry name" value="Glycosyl hydrolase domain"/>
    <property type="match status" value="1"/>
</dbReference>
<dbReference type="KEGG" id="fsa:C5Q98_05955"/>
<accession>A0A2S0KP15</accession>
<dbReference type="InterPro" id="IPR048395">
    <property type="entry name" value="Glyco_hydro_31_C"/>
</dbReference>
<name>A0A2S0KP15_9FIRM</name>
<proteinExistence type="inferred from homology"/>
<keyword evidence="6" id="KW-1185">Reference proteome</keyword>
<dbReference type="PANTHER" id="PTHR43863">
    <property type="entry name" value="HYDROLASE, PUTATIVE (AFU_ORTHOLOGUE AFUA_1G03140)-RELATED"/>
    <property type="match status" value="1"/>
</dbReference>
<dbReference type="CDD" id="cd06595">
    <property type="entry name" value="GH31_u1"/>
    <property type="match status" value="1"/>
</dbReference>
<dbReference type="AlphaFoldDB" id="A0A2S0KP15"/>
<sequence length="799" mass="92178">MFKLNQDKFNPAAKAASVIQGDKYRITVLSKNLLRFEYQEDGEFQDEVTTMVINRDFPEVEFKSYRKDGLLYVDTGDLLLSYDEEEPTAYGLQIRVLSSAVNWNYGKKEDSNLGGTARTLDTIDGAVDVGRGVISRSGYVVIDDANSAIIDGDGWFQAADNDRVDLYFFGHGRDYQGAINDFYRLSGPTPLLPRFVFGNWWSRYHRYDEEEYMDLMQKFADKDIPLSVAVIDMDWHITEVEPQYLTGWTGYTWNQDLFPDPERFLAKLHDLGLKTTLNVHPAEGIRPFEVQYENMCKRLGKNPADDEIIEFDFTDQDFVEAYFEEINHRYEEIGVDFWWIDWQQGTVSRMEGLDPLWALNHFYYLDSCKSEFIDNEAGERGLTFSRYAGLGSHRYPVGFSGDTVISWESLDFQPFFTSTASNVGYTWWSHDVGGHFLGVKNDELTSRWVQYSVFSPIFRLHSSDNPFMSKEPWNYSEPFETIISESMRLRQRLIPYLYTMNYRTALENKALVMPMYYVHPERKEAYHVPNEYYFGSELIACPITSPIDPETQVAKFSVWLPEGEYFDIFNHRHYEGDKNINVYRNIYDVPVFAKAGAILPLDNAEKLENGTANPESLLLKVFTGADGEFNLIEDNYELINPSENDYACTEIKYTYNDGVNSVLSVDLSGDFAAIPANRDITVELVGVRDTDVYLNGELFTNTEYKEDRQSLLINLGQIGNEAFELVFTDSKIAECSDEIILEEVFNILNRMQIDYEMKRRILNEYKRNGNSNKTLSNLYASNADKKVIDVLAELFYAGV</sequence>
<keyword evidence="2" id="KW-0378">Hydrolase</keyword>
<dbReference type="Gene3D" id="2.60.40.1180">
    <property type="entry name" value="Golgi alpha-mannosidase II"/>
    <property type="match status" value="2"/>
</dbReference>
<dbReference type="Gene3D" id="3.20.20.80">
    <property type="entry name" value="Glycosidases"/>
    <property type="match status" value="1"/>
</dbReference>
<dbReference type="InterPro" id="IPR051816">
    <property type="entry name" value="Glycosyl_Hydrolase_31"/>
</dbReference>
<dbReference type="GO" id="GO:0004553">
    <property type="term" value="F:hydrolase activity, hydrolyzing O-glycosyl compounds"/>
    <property type="evidence" value="ECO:0007669"/>
    <property type="project" value="InterPro"/>
</dbReference>
<dbReference type="OrthoDB" id="176168at2"/>
<dbReference type="Pfam" id="PF01055">
    <property type="entry name" value="Glyco_hydro_31_2nd"/>
    <property type="match status" value="1"/>
</dbReference>
<dbReference type="InterPro" id="IPR000322">
    <property type="entry name" value="Glyco_hydro_31_TIM"/>
</dbReference>
<feature type="domain" description="Glycosyl hydrolase family 31 C-terminal" evidence="4">
    <location>
        <begin position="511"/>
        <end position="599"/>
    </location>
</feature>
<protein>
    <submittedName>
        <fullName evidence="5">Alpha-xylosidase</fullName>
    </submittedName>
</protein>
<reference evidence="6" key="1">
    <citation type="submission" date="2018-02" db="EMBL/GenBank/DDBJ databases">
        <authorList>
            <person name="Holder M.E."/>
            <person name="Ajami N.J."/>
            <person name="Petrosino J.F."/>
        </authorList>
    </citation>
    <scope>NUCLEOTIDE SEQUENCE [LARGE SCALE GENOMIC DNA]</scope>
    <source>
        <strain evidence="6">CCUG 47711</strain>
    </source>
</reference>
<dbReference type="Pfam" id="PF21365">
    <property type="entry name" value="Glyco_hydro_31_3rd"/>
    <property type="match status" value="1"/>
</dbReference>
<feature type="domain" description="Glycoside hydrolase family 31 TIM barrel" evidence="3">
    <location>
        <begin position="189"/>
        <end position="500"/>
    </location>
</feature>
<evidence type="ECO:0000313" key="5">
    <source>
        <dbReference type="EMBL" id="AVM42782.1"/>
    </source>
</evidence>
<dbReference type="InterPro" id="IPR013780">
    <property type="entry name" value="Glyco_hydro_b"/>
</dbReference>
<evidence type="ECO:0000259" key="4">
    <source>
        <dbReference type="Pfam" id="PF21365"/>
    </source>
</evidence>
<dbReference type="GO" id="GO:0005975">
    <property type="term" value="P:carbohydrate metabolic process"/>
    <property type="evidence" value="ECO:0007669"/>
    <property type="project" value="InterPro"/>
</dbReference>
<dbReference type="Proteomes" id="UP000237947">
    <property type="component" value="Chromosome"/>
</dbReference>
<evidence type="ECO:0000256" key="2">
    <source>
        <dbReference type="RuleBase" id="RU361185"/>
    </source>
</evidence>
<dbReference type="RefSeq" id="WP_106012732.1">
    <property type="nucleotide sequence ID" value="NZ_CP027226.1"/>
</dbReference>
<gene>
    <name evidence="5" type="ORF">C5Q98_05955</name>
</gene>
<dbReference type="EMBL" id="CP027226">
    <property type="protein sequence ID" value="AVM42782.1"/>
    <property type="molecule type" value="Genomic_DNA"/>
</dbReference>
<organism evidence="5 6">
    <name type="scientific">Fastidiosipila sanguinis</name>
    <dbReference type="NCBI Taxonomy" id="236753"/>
    <lineage>
        <taxon>Bacteria</taxon>
        <taxon>Bacillati</taxon>
        <taxon>Bacillota</taxon>
        <taxon>Clostridia</taxon>
        <taxon>Eubacteriales</taxon>
        <taxon>Oscillospiraceae</taxon>
        <taxon>Fastidiosipila</taxon>
    </lineage>
</organism>
<evidence type="ECO:0000256" key="1">
    <source>
        <dbReference type="ARBA" id="ARBA00007806"/>
    </source>
</evidence>
<evidence type="ECO:0000259" key="3">
    <source>
        <dbReference type="Pfam" id="PF01055"/>
    </source>
</evidence>